<dbReference type="GO" id="GO:0046872">
    <property type="term" value="F:metal ion binding"/>
    <property type="evidence" value="ECO:0007669"/>
    <property type="project" value="UniProtKB-KW"/>
</dbReference>
<proteinExistence type="predicted"/>
<evidence type="ECO:0000256" key="1">
    <source>
        <dbReference type="ARBA" id="ARBA00001968"/>
    </source>
</evidence>
<dbReference type="AlphaFoldDB" id="A0AAU8JGI3"/>
<dbReference type="InterPro" id="IPR027806">
    <property type="entry name" value="HARBI1_dom"/>
</dbReference>
<comment type="cofactor">
    <cofactor evidence="1">
        <name>a divalent metal cation</name>
        <dbReference type="ChEBI" id="CHEBI:60240"/>
    </cofactor>
</comment>
<reference evidence="4" key="1">
    <citation type="submission" date="2024-07" db="EMBL/GenBank/DDBJ databases">
        <authorList>
            <person name="Kim Y.J."/>
            <person name="Jeong J.Y."/>
        </authorList>
    </citation>
    <scope>NUCLEOTIDE SEQUENCE</scope>
    <source>
        <strain evidence="4">GIHE-MW2</strain>
    </source>
</reference>
<protein>
    <submittedName>
        <fullName evidence="4">Transposase family protein</fullName>
    </submittedName>
</protein>
<feature type="domain" description="DDE Tnp4" evidence="3">
    <location>
        <begin position="34"/>
        <end position="169"/>
    </location>
</feature>
<dbReference type="Pfam" id="PF13359">
    <property type="entry name" value="DDE_Tnp_4"/>
    <property type="match status" value="1"/>
</dbReference>
<evidence type="ECO:0000259" key="3">
    <source>
        <dbReference type="Pfam" id="PF13359"/>
    </source>
</evidence>
<name>A0AAU8JGI3_9CYAN</name>
<keyword evidence="2" id="KW-0479">Metal-binding</keyword>
<dbReference type="EMBL" id="CP159837">
    <property type="protein sequence ID" value="XCM37926.1"/>
    <property type="molecule type" value="Genomic_DNA"/>
</dbReference>
<evidence type="ECO:0000256" key="2">
    <source>
        <dbReference type="ARBA" id="ARBA00022723"/>
    </source>
</evidence>
<sequence>MRDLLPASLLEQVKKNESDWEWIEEILLEVELVVDSYEQPRERPVDSQEQKKYYSGKKKTHSFKNQVIVMPNGKEIVDVVVGYPGATSDITLWRERRKELGKEQKYIGDLAYVGEAAINTPHKKPIHQKISVEKKEENRLKAKERIVVEHLIRLIKIYRVASERFRLNRQNYE</sequence>
<dbReference type="RefSeq" id="WP_354635651.1">
    <property type="nucleotide sequence ID" value="NZ_CP159837.1"/>
</dbReference>
<organism evidence="4">
    <name type="scientific">Planktothricoides raciborskii GIHE-MW2</name>
    <dbReference type="NCBI Taxonomy" id="2792601"/>
    <lineage>
        <taxon>Bacteria</taxon>
        <taxon>Bacillati</taxon>
        <taxon>Cyanobacteriota</taxon>
        <taxon>Cyanophyceae</taxon>
        <taxon>Oscillatoriophycideae</taxon>
        <taxon>Oscillatoriales</taxon>
        <taxon>Oscillatoriaceae</taxon>
        <taxon>Planktothricoides</taxon>
    </lineage>
</organism>
<gene>
    <name evidence="4" type="ORF">ABWT76_000737</name>
</gene>
<accession>A0AAU8JGI3</accession>
<evidence type="ECO:0000313" key="4">
    <source>
        <dbReference type="EMBL" id="XCM37926.1"/>
    </source>
</evidence>